<feature type="compositionally biased region" description="Basic and acidic residues" evidence="2">
    <location>
        <begin position="482"/>
        <end position="513"/>
    </location>
</feature>
<dbReference type="RefSeq" id="XP_016212711.1">
    <property type="nucleotide sequence ID" value="XM_016359462.1"/>
</dbReference>
<dbReference type="InterPro" id="IPR012677">
    <property type="entry name" value="Nucleotide-bd_a/b_plait_sf"/>
</dbReference>
<dbReference type="InParanoid" id="A0A0D1YQF0"/>
<dbReference type="EMBL" id="KN847547">
    <property type="protein sequence ID" value="KIW02842.1"/>
    <property type="molecule type" value="Genomic_DNA"/>
</dbReference>
<feature type="compositionally biased region" description="Low complexity" evidence="2">
    <location>
        <begin position="180"/>
        <end position="190"/>
    </location>
</feature>
<feature type="compositionally biased region" description="Low complexity" evidence="2">
    <location>
        <begin position="151"/>
        <end position="162"/>
    </location>
</feature>
<feature type="compositionally biased region" description="Pro residues" evidence="2">
    <location>
        <begin position="261"/>
        <end position="270"/>
    </location>
</feature>
<evidence type="ECO:0000313" key="4">
    <source>
        <dbReference type="EMBL" id="KIW02842.1"/>
    </source>
</evidence>
<feature type="compositionally biased region" description="Low complexity" evidence="2">
    <location>
        <begin position="691"/>
        <end position="703"/>
    </location>
</feature>
<feature type="compositionally biased region" description="Basic and acidic residues" evidence="2">
    <location>
        <begin position="522"/>
        <end position="531"/>
    </location>
</feature>
<dbReference type="GeneID" id="27313872"/>
<dbReference type="SMART" id="SM00360">
    <property type="entry name" value="RRM"/>
    <property type="match status" value="1"/>
</dbReference>
<evidence type="ECO:0000256" key="2">
    <source>
        <dbReference type="SAM" id="MobiDB-lite"/>
    </source>
</evidence>
<feature type="compositionally biased region" description="Polar residues" evidence="2">
    <location>
        <begin position="836"/>
        <end position="857"/>
    </location>
</feature>
<keyword evidence="1" id="KW-0694">RNA-binding</keyword>
<feature type="domain" description="RRM" evidence="3">
    <location>
        <begin position="397"/>
        <end position="468"/>
    </location>
</feature>
<dbReference type="PANTHER" id="PTHR23295:SF6">
    <property type="entry name" value="NEOSIN, ISOFORM A"/>
    <property type="match status" value="1"/>
</dbReference>
<evidence type="ECO:0000259" key="3">
    <source>
        <dbReference type="PROSITE" id="PS50102"/>
    </source>
</evidence>
<dbReference type="Pfam" id="PF00076">
    <property type="entry name" value="RRM_1"/>
    <property type="match status" value="1"/>
</dbReference>
<keyword evidence="5" id="KW-1185">Reference proteome</keyword>
<dbReference type="InterPro" id="IPR052600">
    <property type="entry name" value="Nuc_rcpt_coact/corep"/>
</dbReference>
<protein>
    <recommendedName>
        <fullName evidence="3">RRM domain-containing protein</fullName>
    </recommendedName>
</protein>
<dbReference type="AlphaFoldDB" id="A0A0D1YQF0"/>
<feature type="compositionally biased region" description="Pro residues" evidence="2">
    <location>
        <begin position="676"/>
        <end position="690"/>
    </location>
</feature>
<feature type="region of interest" description="Disordered" evidence="2">
    <location>
        <begin position="459"/>
        <end position="549"/>
    </location>
</feature>
<feature type="compositionally biased region" description="Polar residues" evidence="2">
    <location>
        <begin position="231"/>
        <end position="255"/>
    </location>
</feature>
<feature type="region of interest" description="Disordered" evidence="2">
    <location>
        <begin position="231"/>
        <end position="276"/>
    </location>
</feature>
<feature type="region of interest" description="Disordered" evidence="2">
    <location>
        <begin position="180"/>
        <end position="209"/>
    </location>
</feature>
<evidence type="ECO:0000313" key="5">
    <source>
        <dbReference type="Proteomes" id="UP000053259"/>
    </source>
</evidence>
<dbReference type="SUPFAM" id="SSF52954">
    <property type="entry name" value="Class II aaRS ABD-related"/>
    <property type="match status" value="1"/>
</dbReference>
<feature type="compositionally biased region" description="Low complexity" evidence="2">
    <location>
        <begin position="334"/>
        <end position="358"/>
    </location>
</feature>
<feature type="region of interest" description="Disordered" evidence="2">
    <location>
        <begin position="671"/>
        <end position="857"/>
    </location>
</feature>
<evidence type="ECO:0000256" key="1">
    <source>
        <dbReference type="PROSITE-ProRule" id="PRU00176"/>
    </source>
</evidence>
<dbReference type="VEuPathDB" id="FungiDB:PV09_05899"/>
<organism evidence="4 5">
    <name type="scientific">Verruconis gallopava</name>
    <dbReference type="NCBI Taxonomy" id="253628"/>
    <lineage>
        <taxon>Eukaryota</taxon>
        <taxon>Fungi</taxon>
        <taxon>Dikarya</taxon>
        <taxon>Ascomycota</taxon>
        <taxon>Pezizomycotina</taxon>
        <taxon>Dothideomycetes</taxon>
        <taxon>Pleosporomycetidae</taxon>
        <taxon>Venturiales</taxon>
        <taxon>Sympoventuriaceae</taxon>
        <taxon>Verruconis</taxon>
    </lineage>
</organism>
<dbReference type="Proteomes" id="UP000053259">
    <property type="component" value="Unassembled WGS sequence"/>
</dbReference>
<sequence>MSATPPQPPEQIRGETLTPVSPKPLHYPSPANVPILEASMDPAFSDTVTQSLHHQQQPQPVQDQDSAHQSVSTVNPAIANNAYSCNTDRNASAENPHVSNGVSAESSAPSSLDILYDGVSNPAHGAQQITLPGTDILPPAPEPRESHNQDSPPSAVVASTSPNVQDVSIDVTTSTVAEAQPAAPLPDAAPTSTADSVHPPKPIDTPNDAERSVDYSAILANLSSVIASATPAGESSSATPAPAQSLNAVTSPSSTALPSNPNLPPKPPAQDQPHIHSSYVAGDDLRNYHPHQQENIDAGNTSASAAAATFPNAAANLPHQNSNGLPPAPSHAYQAPSSTSLPASTPAASAQSQQGQTSKTDEDGPFDTQTQQKYDQFIAFERQNVHDGQWDKFPLGSRLFIGNLSTEKVHKKDVFRKFHKYGQLAQISLKQAYGFVQFMDAATCSKALASEQGQKLCGREMHLEISKPTKNNRQDRNRRRSRSPDYGRGGRADRYPGSPRDRDNRRSRDEWRRSPSPRRYAGRTDRYDDRRRRSPSPYTPTGSQYGAPHREEIDLPWRALGQVPDIQILVVDDLDQDFIRWVDTSMKSRGVTVDVLMLNPRWPEEAVIRHKVMEGVLAIVHLTRADRARNTVSMQLFKRSGGNTSVSFDRYVDLSPYIAADLVLRAKFEQSQAAQLPPPPQQQAYPPPPQQHNAPPAQYGYQPQPLPPPPVPQQQQYSNPTDLTRIISSLPSSGSNGPPPNVDVNSIMSSLANAPPGQTPGATGLTPDVARLLGQMGHPPPLPQAPPSGAYAAPPPPQQQQAAHPAPSSYHPTPAPTPGSNASTQPAPSSGIAPPMSQTNTDIQQLLANLTNYKPPS</sequence>
<dbReference type="STRING" id="253628.A0A0D1YQF0"/>
<feature type="compositionally biased region" description="Polar residues" evidence="2">
    <location>
        <begin position="743"/>
        <end position="752"/>
    </location>
</feature>
<feature type="compositionally biased region" description="Polar residues" evidence="2">
    <location>
        <begin position="86"/>
        <end position="110"/>
    </location>
</feature>
<dbReference type="InterPro" id="IPR000504">
    <property type="entry name" value="RRM_dom"/>
</dbReference>
<dbReference type="GO" id="GO:0003723">
    <property type="term" value="F:RNA binding"/>
    <property type="evidence" value="ECO:0007669"/>
    <property type="project" value="UniProtKB-UniRule"/>
</dbReference>
<name>A0A0D1YQF0_9PEZI</name>
<feature type="region of interest" description="Disordered" evidence="2">
    <location>
        <begin position="86"/>
        <end position="162"/>
    </location>
</feature>
<dbReference type="Gene3D" id="3.30.70.330">
    <property type="match status" value="1"/>
</dbReference>
<feature type="compositionally biased region" description="Polar residues" evidence="2">
    <location>
        <begin position="818"/>
        <end position="828"/>
    </location>
</feature>
<feature type="compositionally biased region" description="Low complexity" evidence="2">
    <location>
        <begin position="50"/>
        <end position="64"/>
    </location>
</feature>
<accession>A0A0D1YQF0</accession>
<feature type="region of interest" description="Disordered" evidence="2">
    <location>
        <begin position="315"/>
        <end position="368"/>
    </location>
</feature>
<feature type="region of interest" description="Disordered" evidence="2">
    <location>
        <begin position="1"/>
        <end position="73"/>
    </location>
</feature>
<dbReference type="PROSITE" id="PS50102">
    <property type="entry name" value="RRM"/>
    <property type="match status" value="1"/>
</dbReference>
<feature type="compositionally biased region" description="Basic and acidic residues" evidence="2">
    <location>
        <begin position="459"/>
        <end position="475"/>
    </location>
</feature>
<dbReference type="SUPFAM" id="SSF54928">
    <property type="entry name" value="RNA-binding domain, RBD"/>
    <property type="match status" value="1"/>
</dbReference>
<proteinExistence type="predicted"/>
<dbReference type="InterPro" id="IPR035979">
    <property type="entry name" value="RBD_domain_sf"/>
</dbReference>
<gene>
    <name evidence="4" type="ORF">PV09_05899</name>
</gene>
<dbReference type="PANTHER" id="PTHR23295">
    <property type="entry name" value="NUCLEAR RECEPTOR COACTIVATOR 5-RELATED"/>
    <property type="match status" value="1"/>
</dbReference>
<reference evidence="4 5" key="1">
    <citation type="submission" date="2015-01" db="EMBL/GenBank/DDBJ databases">
        <title>The Genome Sequence of Ochroconis gallopava CBS43764.</title>
        <authorList>
            <consortium name="The Broad Institute Genomics Platform"/>
            <person name="Cuomo C."/>
            <person name="de Hoog S."/>
            <person name="Gorbushina A."/>
            <person name="Stielow B."/>
            <person name="Teixiera M."/>
            <person name="Abouelleil A."/>
            <person name="Chapman S.B."/>
            <person name="Priest M."/>
            <person name="Young S.K."/>
            <person name="Wortman J."/>
            <person name="Nusbaum C."/>
            <person name="Birren B."/>
        </authorList>
    </citation>
    <scope>NUCLEOTIDE SEQUENCE [LARGE SCALE GENOMIC DNA]</scope>
    <source>
        <strain evidence="4 5">CBS 43764</strain>
    </source>
</reference>
<dbReference type="OrthoDB" id="10044938at2759"/>